<dbReference type="InterPro" id="IPR036412">
    <property type="entry name" value="HAD-like_sf"/>
</dbReference>
<dbReference type="Gene3D" id="1.10.150.450">
    <property type="match status" value="1"/>
</dbReference>
<reference evidence="2 3" key="1">
    <citation type="submission" date="2020-08" db="EMBL/GenBank/DDBJ databases">
        <title>Aquariorum lacteus gen. nov., sp. nov., a new member of the family Comamonadaceae, isolated from freshwater aquarium.</title>
        <authorList>
            <person name="Chun S.-J."/>
        </authorList>
    </citation>
    <scope>NUCLEOTIDE SEQUENCE [LARGE SCALE GENOMIC DNA]</scope>
    <source>
        <strain evidence="2 3">SJAQ100</strain>
    </source>
</reference>
<dbReference type="GO" id="GO:0016787">
    <property type="term" value="F:hydrolase activity"/>
    <property type="evidence" value="ECO:0007669"/>
    <property type="project" value="UniProtKB-KW"/>
</dbReference>
<evidence type="ECO:0000256" key="1">
    <source>
        <dbReference type="SAM" id="MobiDB-lite"/>
    </source>
</evidence>
<feature type="region of interest" description="Disordered" evidence="1">
    <location>
        <begin position="169"/>
        <end position="197"/>
    </location>
</feature>
<dbReference type="Pfam" id="PF00702">
    <property type="entry name" value="Hydrolase"/>
    <property type="match status" value="1"/>
</dbReference>
<proteinExistence type="predicted"/>
<comment type="caution">
    <text evidence="2">The sequence shown here is derived from an EMBL/GenBank/DDBJ whole genome shotgun (WGS) entry which is preliminary data.</text>
</comment>
<dbReference type="InterPro" id="IPR023214">
    <property type="entry name" value="HAD_sf"/>
</dbReference>
<feature type="compositionally biased region" description="Pro residues" evidence="1">
    <location>
        <begin position="179"/>
        <end position="189"/>
    </location>
</feature>
<name>A0A839HSP6_9BURK</name>
<protein>
    <submittedName>
        <fullName evidence="2">HAD family hydrolase</fullName>
    </submittedName>
</protein>
<dbReference type="AlphaFoldDB" id="A0A839HSP6"/>
<dbReference type="InterPro" id="IPR006439">
    <property type="entry name" value="HAD-SF_hydro_IA"/>
</dbReference>
<accession>A0A839HSP6</accession>
<sequence length="218" mass="24548">MTDYLQASLGLDRAAADARRRAYWQRHGATLLGLIRHHGTDPHHFLAETHRLPGLEARLRRPRSDAQALARLPGRKFILTNGPAAYAARVLGSLGWRGFEAVIAIEAMRVFGQWRPKPDARMLRHLLARLKLPAHRAVLVDDTPGHLRAARREGWRTVWMQGYHRPQSPRLKRLRAGPPTVPAGSPPPTAWQRPGRRPAHVCARISGLNRLRALTFHG</sequence>
<gene>
    <name evidence="2" type="ORF">H4F90_11780</name>
</gene>
<dbReference type="EMBL" id="JACIVI010000004">
    <property type="protein sequence ID" value="MBB1162658.1"/>
    <property type="molecule type" value="Genomic_DNA"/>
</dbReference>
<keyword evidence="3" id="KW-1185">Reference proteome</keyword>
<dbReference type="Gene3D" id="3.40.50.1000">
    <property type="entry name" value="HAD superfamily/HAD-like"/>
    <property type="match status" value="1"/>
</dbReference>
<dbReference type="Proteomes" id="UP000586093">
    <property type="component" value="Unassembled WGS sequence"/>
</dbReference>
<evidence type="ECO:0000313" key="2">
    <source>
        <dbReference type="EMBL" id="MBB1162658.1"/>
    </source>
</evidence>
<keyword evidence="2" id="KW-0378">Hydrolase</keyword>
<organism evidence="2 3">
    <name type="scientific">Aquariibacter albus</name>
    <dbReference type="NCBI Taxonomy" id="2759899"/>
    <lineage>
        <taxon>Bacteria</taxon>
        <taxon>Pseudomonadati</taxon>
        <taxon>Pseudomonadota</taxon>
        <taxon>Betaproteobacteria</taxon>
        <taxon>Burkholderiales</taxon>
        <taxon>Sphaerotilaceae</taxon>
        <taxon>Aquariibacter</taxon>
    </lineage>
</organism>
<dbReference type="NCBIfam" id="TIGR01509">
    <property type="entry name" value="HAD-SF-IA-v3"/>
    <property type="match status" value="1"/>
</dbReference>
<evidence type="ECO:0000313" key="3">
    <source>
        <dbReference type="Proteomes" id="UP000586093"/>
    </source>
</evidence>
<dbReference type="SUPFAM" id="SSF56784">
    <property type="entry name" value="HAD-like"/>
    <property type="match status" value="1"/>
</dbReference>